<dbReference type="RefSeq" id="WP_313833260.1">
    <property type="nucleotide sequence ID" value="NZ_JAQOUE010000001.1"/>
</dbReference>
<protein>
    <submittedName>
        <fullName evidence="1">Nucleotidyltransferase domain-containing protein</fullName>
    </submittedName>
</protein>
<keyword evidence="2" id="KW-1185">Reference proteome</keyword>
<reference evidence="1 2" key="1">
    <citation type="journal article" date="2023" name="ISME J.">
        <title>Cultivation and genomic characterization of novel and ubiquitous marine nitrite-oxidizing bacteria from the Nitrospirales.</title>
        <authorList>
            <person name="Mueller A.J."/>
            <person name="Daebeler A."/>
            <person name="Herbold C.W."/>
            <person name="Kirkegaard R.H."/>
            <person name="Daims H."/>
        </authorList>
    </citation>
    <scope>NUCLEOTIDE SEQUENCE [LARGE SCALE GENOMIC DNA]</scope>
    <source>
        <strain evidence="1 2">EB</strain>
    </source>
</reference>
<dbReference type="Proteomes" id="UP001250932">
    <property type="component" value="Unassembled WGS sequence"/>
</dbReference>
<evidence type="ECO:0000313" key="2">
    <source>
        <dbReference type="Proteomes" id="UP001250932"/>
    </source>
</evidence>
<sequence>MTPTSSSQRTTILKVQVGSHAHGLAGPESDQDFRSVFVIPTTDLFRLDFKYPATSWKKGDGDEASWEIAPFLSLALQSHPLILETFLAPVVKTNDWGKELQTLFPAVWSPQKAFDAFIGYAKNQRTKFLDKKDSRPEKYAAAYVRVLSNLCELLETGTFTVRIRDTPLGESIVRIKQGAYRIGEVIDLGEELTQKASRALHPCPHQHNIQQVEDFLIRIRTAFLP</sequence>
<accession>A0ABU3K8W2</accession>
<organism evidence="1 2">
    <name type="scientific">Candidatus Nitronereus thalassa</name>
    <dbReference type="NCBI Taxonomy" id="3020898"/>
    <lineage>
        <taxon>Bacteria</taxon>
        <taxon>Pseudomonadati</taxon>
        <taxon>Nitrospirota</taxon>
        <taxon>Nitrospiria</taxon>
        <taxon>Nitrospirales</taxon>
        <taxon>Nitrospiraceae</taxon>
        <taxon>Candidatus Nitronereus</taxon>
    </lineage>
</organism>
<dbReference type="InterPro" id="IPR018775">
    <property type="entry name" value="RlaP"/>
</dbReference>
<comment type="caution">
    <text evidence="1">The sequence shown here is derived from an EMBL/GenBank/DDBJ whole genome shotgun (WGS) entry which is preliminary data.</text>
</comment>
<dbReference type="Pfam" id="PF10127">
    <property type="entry name" value="RlaP"/>
    <property type="match status" value="1"/>
</dbReference>
<dbReference type="EMBL" id="JAQOUE010000001">
    <property type="protein sequence ID" value="MDT7042802.1"/>
    <property type="molecule type" value="Genomic_DNA"/>
</dbReference>
<evidence type="ECO:0000313" key="1">
    <source>
        <dbReference type="EMBL" id="MDT7042802.1"/>
    </source>
</evidence>
<gene>
    <name evidence="1" type="ORF">PPG34_10600</name>
</gene>
<dbReference type="PANTHER" id="PTHR34817:SF1">
    <property type="entry name" value="NUCLEOTIDYLTRANSFERASE"/>
    <property type="match status" value="1"/>
</dbReference>
<name>A0ABU3K8W2_9BACT</name>
<proteinExistence type="predicted"/>
<dbReference type="PANTHER" id="PTHR34817">
    <property type="entry name" value="NUCLEOTIDYLTRANSFERASE"/>
    <property type="match status" value="1"/>
</dbReference>